<dbReference type="Proteomes" id="UP000650616">
    <property type="component" value="Unassembled WGS sequence"/>
</dbReference>
<evidence type="ECO:0000313" key="1">
    <source>
        <dbReference type="EMBL" id="MBE2986477.1"/>
    </source>
</evidence>
<organism evidence="2 3">
    <name type="scientific">Campylobacter californiensis</name>
    <dbReference type="NCBI Taxonomy" id="1032243"/>
    <lineage>
        <taxon>Bacteria</taxon>
        <taxon>Pseudomonadati</taxon>
        <taxon>Campylobacterota</taxon>
        <taxon>Epsilonproteobacteria</taxon>
        <taxon>Campylobacterales</taxon>
        <taxon>Campylobacteraceae</taxon>
        <taxon>Campylobacter</taxon>
    </lineage>
</organism>
<reference evidence="1 4" key="2">
    <citation type="submission" date="2020-10" db="EMBL/GenBank/DDBJ databases">
        <title>Campylobacter californiensis sp. nov. isolated from cattle and feral swine in California.</title>
        <authorList>
            <person name="Miller W.G."/>
        </authorList>
    </citation>
    <scope>NUCLEOTIDE SEQUENCE [LARGE SCALE GENOMIC DNA]</scope>
    <source>
        <strain evidence="1 4">RM12919</strain>
    </source>
</reference>
<gene>
    <name evidence="1" type="ORF">CCAL12919_04945</name>
    <name evidence="2" type="ORF">CCAL9337_06125</name>
</gene>
<sequence length="58" mass="7041">MNGLTQKERMELESVFSAICTKKEGKFIRFYREFYSLTFNKITQIKLKVKNVRMLKKF</sequence>
<dbReference type="AlphaFoldDB" id="A0AAW3ZU32"/>
<dbReference type="Proteomes" id="UP001318760">
    <property type="component" value="Unassembled WGS sequence"/>
</dbReference>
<protein>
    <submittedName>
        <fullName evidence="2">Uncharacterized protein</fullName>
    </submittedName>
</protein>
<evidence type="ECO:0000313" key="4">
    <source>
        <dbReference type="Proteomes" id="UP001318760"/>
    </source>
</evidence>
<name>A0AAW3ZU32_9BACT</name>
<dbReference type="EMBL" id="LIWG01000007">
    <property type="protein sequence ID" value="MBE3608297.1"/>
    <property type="molecule type" value="Genomic_DNA"/>
</dbReference>
<proteinExistence type="predicted"/>
<evidence type="ECO:0000313" key="3">
    <source>
        <dbReference type="Proteomes" id="UP000650616"/>
    </source>
</evidence>
<dbReference type="RefSeq" id="WP_169936466.1">
    <property type="nucleotide sequence ID" value="NZ_CP012545.1"/>
</dbReference>
<accession>A0AAW3ZU32</accession>
<dbReference type="EMBL" id="JADBHS010000008">
    <property type="protein sequence ID" value="MBE2986477.1"/>
    <property type="molecule type" value="Genomic_DNA"/>
</dbReference>
<reference evidence="2 3" key="1">
    <citation type="submission" date="2015-08" db="EMBL/GenBank/DDBJ databases">
        <title>Comparative genomics of the Campylobacter concisus group.</title>
        <authorList>
            <person name="Yee E."/>
            <person name="Chapman M.H."/>
            <person name="Huynh S."/>
            <person name="Bono J.L."/>
            <person name="On S.L."/>
            <person name="St Leger J."/>
            <person name="Foster G."/>
            <person name="Parker C.T."/>
            <person name="Miller W.G."/>
        </authorList>
    </citation>
    <scope>NUCLEOTIDE SEQUENCE [LARGE SCALE GENOMIC DNA]</scope>
    <source>
        <strain evidence="2 3">RM9337</strain>
    </source>
</reference>
<keyword evidence="3" id="KW-1185">Reference proteome</keyword>
<comment type="caution">
    <text evidence="2">The sequence shown here is derived from an EMBL/GenBank/DDBJ whole genome shotgun (WGS) entry which is preliminary data.</text>
</comment>
<evidence type="ECO:0000313" key="2">
    <source>
        <dbReference type="EMBL" id="MBE3608297.1"/>
    </source>
</evidence>